<name>A0A8T0IG68_CERPU</name>
<dbReference type="InterPro" id="IPR000742">
    <property type="entry name" value="EGF"/>
</dbReference>
<gene>
    <name evidence="7" type="ORF">KC19_3G084200</name>
</gene>
<evidence type="ECO:0000313" key="8">
    <source>
        <dbReference type="Proteomes" id="UP000822688"/>
    </source>
</evidence>
<comment type="caution">
    <text evidence="5">Lacks conserved residue(s) required for the propagation of feature annotation.</text>
</comment>
<dbReference type="GO" id="GO:0000139">
    <property type="term" value="C:Golgi membrane"/>
    <property type="evidence" value="ECO:0007669"/>
    <property type="project" value="UniProtKB-SubCell"/>
</dbReference>
<keyword evidence="4" id="KW-0333">Golgi apparatus</keyword>
<evidence type="ECO:0000313" key="7">
    <source>
        <dbReference type="EMBL" id="KAG0582764.1"/>
    </source>
</evidence>
<dbReference type="EMBL" id="CM026423">
    <property type="protein sequence ID" value="KAG0582764.1"/>
    <property type="molecule type" value="Genomic_DNA"/>
</dbReference>
<keyword evidence="3" id="KW-0812">Transmembrane</keyword>
<proteinExistence type="inferred from homology"/>
<keyword evidence="3" id="KW-0735">Signal-anchor</keyword>
<reference evidence="7" key="1">
    <citation type="submission" date="2020-06" db="EMBL/GenBank/DDBJ databases">
        <title>WGS assembly of Ceratodon purpureus strain R40.</title>
        <authorList>
            <person name="Carey S.B."/>
            <person name="Jenkins J."/>
            <person name="Shu S."/>
            <person name="Lovell J.T."/>
            <person name="Sreedasyam A."/>
            <person name="Maumus F."/>
            <person name="Tiley G.P."/>
            <person name="Fernandez-Pozo N."/>
            <person name="Barry K."/>
            <person name="Chen C."/>
            <person name="Wang M."/>
            <person name="Lipzen A."/>
            <person name="Daum C."/>
            <person name="Saski C.A."/>
            <person name="Payton A.C."/>
            <person name="Mcbreen J.C."/>
            <person name="Conrad R.E."/>
            <person name="Kollar L.M."/>
            <person name="Olsson S."/>
            <person name="Huttunen S."/>
            <person name="Landis J.B."/>
            <person name="Wickett N.J."/>
            <person name="Johnson M.G."/>
            <person name="Rensing S.A."/>
            <person name="Grimwood J."/>
            <person name="Schmutz J."/>
            <person name="Mcdaniel S.F."/>
        </authorList>
    </citation>
    <scope>NUCLEOTIDE SEQUENCE</scope>
    <source>
        <strain evidence="7">R40</strain>
    </source>
</reference>
<dbReference type="PANTHER" id="PTHR11062">
    <property type="entry name" value="EXOSTOSIN HEPARAN SULFATE GLYCOSYLTRANSFERASE -RELATED"/>
    <property type="match status" value="1"/>
</dbReference>
<dbReference type="Proteomes" id="UP000822688">
    <property type="component" value="Chromosome 3"/>
</dbReference>
<dbReference type="PROSITE" id="PS00022">
    <property type="entry name" value="EGF_1"/>
    <property type="match status" value="2"/>
</dbReference>
<comment type="subcellular location">
    <subcellularLocation>
        <location evidence="1">Golgi apparatus membrane</location>
        <topology evidence="1">Single-pass type II membrane protein</topology>
    </subcellularLocation>
</comment>
<dbReference type="Pfam" id="PF03016">
    <property type="entry name" value="Exostosin_GT47"/>
    <property type="match status" value="1"/>
</dbReference>
<dbReference type="PROSITE" id="PS01186">
    <property type="entry name" value="EGF_2"/>
    <property type="match status" value="2"/>
</dbReference>
<evidence type="ECO:0000259" key="6">
    <source>
        <dbReference type="PROSITE" id="PS50026"/>
    </source>
</evidence>
<dbReference type="AlphaFoldDB" id="A0A8T0IG68"/>
<comment type="caution">
    <text evidence="7">The sequence shown here is derived from an EMBL/GenBank/DDBJ whole genome shotgun (WGS) entry which is preliminary data.</text>
</comment>
<dbReference type="PROSITE" id="PS50026">
    <property type="entry name" value="EGF_3"/>
    <property type="match status" value="1"/>
</dbReference>
<sequence>MGLPASSWKAVLPGVTLIVLLVATHFFVTPLVPTFYAEPSALIFQRINDTHGWDFERALLCEENGAIVYRNATWKAEVGCWLSQCGNSAVPVSVVEKLWGNNCISGCNGRGVCNRELAQCRCSAGFSGAGCEQEVNRECNRDVTKEQPYGSWVVSMCPGFCEKRTSFCLCGNSTKYPHRPLAESCGFRLKEDGWTVDWTRADTEYVYGNKSYKGWCNADAEDVHEGKFRVKDPECYCKYDGRWGTICESTSESFCINQCNNNGFCHQGYCECRKGWYGIDCSVPSYLPRSERRPTWLPHHAASNATGERNESSVGATTMKKRPLVYVYDLPAEFSSQLLQGRHFKYQCVNRLYTPLNVTLWTENLYGAEIALYESLLSSEHRTTNGDEADFFYVPLLHACIVEQADAAPHLSTQKYMRMRQYFAGDYSKQVYVHIQQNYPFWNRSAGRDHIWFFPWDEGACSAPKEIWSSMMLAHWGNTNAKHKTSTTAYPFDNWNPIPREWRGNHPCYDPAKDLVLPAWKWPDPHPVLQNFSSRPRQDRPTLFYFDGNLGSAYENGRPEVGYSMGIRQKLAAEFGSQPDKKGLLGRQAADDVVVKAQRSAEYKVELSKSRFCGVFPGDGWSGRMEDSILNGCIPVIIQDGIHLPFENVLDYESFTVRVAEDDIHNLVSILRGINETQVDSMLSAVRGMWQRFTYHHAVKLEAKRQNLNNKTDDLWAVVYNSLTGDDAFSTFIQVLQYKLHTDKWRSEMKQPSKDYGVPEDCRFKLHI</sequence>
<feature type="disulfide bond" evidence="5">
    <location>
        <begin position="122"/>
        <end position="131"/>
    </location>
</feature>
<dbReference type="InterPro" id="IPR004263">
    <property type="entry name" value="Exostosin"/>
</dbReference>
<protein>
    <recommendedName>
        <fullName evidence="6">EGF-like domain-containing protein</fullName>
    </recommendedName>
</protein>
<organism evidence="7 8">
    <name type="scientific">Ceratodon purpureus</name>
    <name type="common">Fire moss</name>
    <name type="synonym">Dicranum purpureum</name>
    <dbReference type="NCBI Taxonomy" id="3225"/>
    <lineage>
        <taxon>Eukaryota</taxon>
        <taxon>Viridiplantae</taxon>
        <taxon>Streptophyta</taxon>
        <taxon>Embryophyta</taxon>
        <taxon>Bryophyta</taxon>
        <taxon>Bryophytina</taxon>
        <taxon>Bryopsida</taxon>
        <taxon>Dicranidae</taxon>
        <taxon>Pseudoditrichales</taxon>
        <taxon>Ditrichaceae</taxon>
        <taxon>Ceratodon</taxon>
    </lineage>
</organism>
<feature type="disulfide bond" evidence="5">
    <location>
        <begin position="103"/>
        <end position="113"/>
    </location>
</feature>
<dbReference type="GO" id="GO:0016757">
    <property type="term" value="F:glycosyltransferase activity"/>
    <property type="evidence" value="ECO:0007669"/>
    <property type="project" value="InterPro"/>
</dbReference>
<keyword evidence="8" id="KW-1185">Reference proteome</keyword>
<comment type="similarity">
    <text evidence="2">Belongs to the glycosyltransferase 47 family.</text>
</comment>
<keyword evidence="5" id="KW-0245">EGF-like domain</keyword>
<dbReference type="InterPro" id="IPR040911">
    <property type="entry name" value="Exostosin_GT47"/>
</dbReference>
<feature type="domain" description="EGF-like" evidence="6">
    <location>
        <begin position="99"/>
        <end position="132"/>
    </location>
</feature>
<accession>A0A8T0IG68</accession>
<evidence type="ECO:0000256" key="2">
    <source>
        <dbReference type="ARBA" id="ARBA00010271"/>
    </source>
</evidence>
<evidence type="ECO:0000256" key="5">
    <source>
        <dbReference type="PROSITE-ProRule" id="PRU00076"/>
    </source>
</evidence>
<evidence type="ECO:0000256" key="3">
    <source>
        <dbReference type="ARBA" id="ARBA00022968"/>
    </source>
</evidence>
<evidence type="ECO:0000256" key="4">
    <source>
        <dbReference type="ARBA" id="ARBA00023034"/>
    </source>
</evidence>
<dbReference type="PANTHER" id="PTHR11062:SF268">
    <property type="entry name" value="FAMILY PROTEIN, PUTATIVE, EXPRESSED-RELATED"/>
    <property type="match status" value="1"/>
</dbReference>
<keyword evidence="5" id="KW-1015">Disulfide bond</keyword>
<evidence type="ECO:0000256" key="1">
    <source>
        <dbReference type="ARBA" id="ARBA00004323"/>
    </source>
</evidence>